<organism evidence="1 2">
    <name type="scientific">Cetraspora pellucida</name>
    <dbReference type="NCBI Taxonomy" id="1433469"/>
    <lineage>
        <taxon>Eukaryota</taxon>
        <taxon>Fungi</taxon>
        <taxon>Fungi incertae sedis</taxon>
        <taxon>Mucoromycota</taxon>
        <taxon>Glomeromycotina</taxon>
        <taxon>Glomeromycetes</taxon>
        <taxon>Diversisporales</taxon>
        <taxon>Gigasporaceae</taxon>
        <taxon>Cetraspora</taxon>
    </lineage>
</organism>
<protein>
    <submittedName>
        <fullName evidence="1">9856_t:CDS:1</fullName>
    </submittedName>
</protein>
<accession>A0ACA9PEM0</accession>
<reference evidence="1" key="1">
    <citation type="submission" date="2021-06" db="EMBL/GenBank/DDBJ databases">
        <authorList>
            <person name="Kallberg Y."/>
            <person name="Tangrot J."/>
            <person name="Rosling A."/>
        </authorList>
    </citation>
    <scope>NUCLEOTIDE SEQUENCE</scope>
    <source>
        <strain evidence="1">28 12/20/2015</strain>
    </source>
</reference>
<gene>
    <name evidence="1" type="ORF">SPELUC_LOCUS11368</name>
</gene>
<dbReference type="EMBL" id="CAJVPW010023925">
    <property type="protein sequence ID" value="CAG8702923.1"/>
    <property type="molecule type" value="Genomic_DNA"/>
</dbReference>
<name>A0ACA9PEM0_9GLOM</name>
<evidence type="ECO:0000313" key="2">
    <source>
        <dbReference type="Proteomes" id="UP000789366"/>
    </source>
</evidence>
<feature type="non-terminal residue" evidence="1">
    <location>
        <position position="45"/>
    </location>
</feature>
<comment type="caution">
    <text evidence="1">The sequence shown here is derived from an EMBL/GenBank/DDBJ whole genome shotgun (WGS) entry which is preliminary data.</text>
</comment>
<keyword evidence="2" id="KW-1185">Reference proteome</keyword>
<dbReference type="Proteomes" id="UP000789366">
    <property type="component" value="Unassembled WGS sequence"/>
</dbReference>
<evidence type="ECO:0000313" key="1">
    <source>
        <dbReference type="EMBL" id="CAG8702923.1"/>
    </source>
</evidence>
<proteinExistence type="predicted"/>
<sequence>MAHQKLTRSCAINNCNSQVNSFRNMIQDLIDKIEQYLDPSYDYLK</sequence>